<organism evidence="2 3">
    <name type="scientific">Lacticaseibacillus nasuensis JCM 17158</name>
    <dbReference type="NCBI Taxonomy" id="1291734"/>
    <lineage>
        <taxon>Bacteria</taxon>
        <taxon>Bacillati</taxon>
        <taxon>Bacillota</taxon>
        <taxon>Bacilli</taxon>
        <taxon>Lactobacillales</taxon>
        <taxon>Lactobacillaceae</taxon>
        <taxon>Lacticaseibacillus</taxon>
    </lineage>
</organism>
<name>A0A0R1K099_9LACO</name>
<dbReference type="InterPro" id="IPR002347">
    <property type="entry name" value="SDR_fam"/>
</dbReference>
<dbReference type="SUPFAM" id="SSF51735">
    <property type="entry name" value="NAD(P)-binding Rossmann-fold domains"/>
    <property type="match status" value="1"/>
</dbReference>
<dbReference type="AlphaFoldDB" id="A0A0R1K099"/>
<dbReference type="EMBL" id="AZDJ01000002">
    <property type="protein sequence ID" value="KRK74081.1"/>
    <property type="molecule type" value="Genomic_DNA"/>
</dbReference>
<keyword evidence="1" id="KW-0560">Oxidoreductase</keyword>
<dbReference type="PANTHER" id="PTHR43157">
    <property type="entry name" value="PHOSPHATIDYLINOSITOL-GLYCAN BIOSYNTHESIS CLASS F PROTEIN-RELATED"/>
    <property type="match status" value="1"/>
</dbReference>
<gene>
    <name evidence="2" type="ORF">FD02_GL001404</name>
</gene>
<keyword evidence="3" id="KW-1185">Reference proteome</keyword>
<evidence type="ECO:0000256" key="1">
    <source>
        <dbReference type="ARBA" id="ARBA00023002"/>
    </source>
</evidence>
<proteinExistence type="predicted"/>
<dbReference type="Gene3D" id="3.40.50.720">
    <property type="entry name" value="NAD(P)-binding Rossmann-like Domain"/>
    <property type="match status" value="1"/>
</dbReference>
<accession>A0A0R1K099</accession>
<dbReference type="RefSeq" id="WP_056949969.1">
    <property type="nucleotide sequence ID" value="NZ_AZDJ01000002.1"/>
</dbReference>
<dbReference type="PRINTS" id="PR00081">
    <property type="entry name" value="GDHRDH"/>
</dbReference>
<dbReference type="GO" id="GO:0016491">
    <property type="term" value="F:oxidoreductase activity"/>
    <property type="evidence" value="ECO:0007669"/>
    <property type="project" value="UniProtKB-KW"/>
</dbReference>
<dbReference type="Proteomes" id="UP000051804">
    <property type="component" value="Unassembled WGS sequence"/>
</dbReference>
<sequence>MKKTIIITGANSGLGYETTRQLAATGADYQLVMACRNQAKAEAARKQILAESPQADIVCLPLDTADLAAVRRFVTAFSALDTQVFGLVLNAGIAGTSVTTTADGFNNIFETNYLGHFLLTQLLLPKLAKQPRIIMVSSDRHDAIKHLTWPGAETVAHAGLDPVVDQRSYIYSKLCMILFAYELKRQLTAQGKPAAVNAVNPGLMTETGLAKDKSRFTPEMLAKFADILSTAKDSAKMVVDLLTLPEFATGAARYYDRRSTNPIPSSALSHDEAVARGLWHYSMKAVGLVADA</sequence>
<dbReference type="STRING" id="1291734.FD02_GL001404"/>
<comment type="caution">
    <text evidence="2">The sequence shown here is derived from an EMBL/GenBank/DDBJ whole genome shotgun (WGS) entry which is preliminary data.</text>
</comment>
<dbReference type="PANTHER" id="PTHR43157:SF31">
    <property type="entry name" value="PHOSPHATIDYLINOSITOL-GLYCAN BIOSYNTHESIS CLASS F PROTEIN"/>
    <property type="match status" value="1"/>
</dbReference>
<reference evidence="2 3" key="1">
    <citation type="journal article" date="2015" name="Genome Announc.">
        <title>Expanding the biotechnology potential of lactobacilli through comparative genomics of 213 strains and associated genera.</title>
        <authorList>
            <person name="Sun Z."/>
            <person name="Harris H.M."/>
            <person name="McCann A."/>
            <person name="Guo C."/>
            <person name="Argimon S."/>
            <person name="Zhang W."/>
            <person name="Yang X."/>
            <person name="Jeffery I.B."/>
            <person name="Cooney J.C."/>
            <person name="Kagawa T.F."/>
            <person name="Liu W."/>
            <person name="Song Y."/>
            <person name="Salvetti E."/>
            <person name="Wrobel A."/>
            <person name="Rasinkangas P."/>
            <person name="Parkhill J."/>
            <person name="Rea M.C."/>
            <person name="O'Sullivan O."/>
            <person name="Ritari J."/>
            <person name="Douillard F.P."/>
            <person name="Paul Ross R."/>
            <person name="Yang R."/>
            <person name="Briner A.E."/>
            <person name="Felis G.E."/>
            <person name="de Vos W.M."/>
            <person name="Barrangou R."/>
            <person name="Klaenhammer T.R."/>
            <person name="Caufield P.W."/>
            <person name="Cui Y."/>
            <person name="Zhang H."/>
            <person name="O'Toole P.W."/>
        </authorList>
    </citation>
    <scope>NUCLEOTIDE SEQUENCE [LARGE SCALE GENOMIC DNA]</scope>
    <source>
        <strain evidence="2 3">JCM 17158</strain>
    </source>
</reference>
<dbReference type="InterPro" id="IPR036291">
    <property type="entry name" value="NAD(P)-bd_dom_sf"/>
</dbReference>
<dbReference type="OrthoDB" id="9809821at2"/>
<dbReference type="Pfam" id="PF00106">
    <property type="entry name" value="adh_short"/>
    <property type="match status" value="1"/>
</dbReference>
<evidence type="ECO:0000313" key="3">
    <source>
        <dbReference type="Proteomes" id="UP000051804"/>
    </source>
</evidence>
<protein>
    <submittedName>
        <fullName evidence="2">Uncharacterized protein</fullName>
    </submittedName>
</protein>
<evidence type="ECO:0000313" key="2">
    <source>
        <dbReference type="EMBL" id="KRK74081.1"/>
    </source>
</evidence>
<dbReference type="PATRIC" id="fig|1291734.4.peg.1444"/>